<evidence type="ECO:0000313" key="8">
    <source>
        <dbReference type="Proteomes" id="UP000199223"/>
    </source>
</evidence>
<dbReference type="Gene3D" id="2.102.10.10">
    <property type="entry name" value="Rieske [2Fe-2S] iron-sulphur domain"/>
    <property type="match status" value="1"/>
</dbReference>
<accession>A0A1H7B7H5</accession>
<dbReference type="EMBL" id="FNZA01000016">
    <property type="protein sequence ID" value="SEJ73378.1"/>
    <property type="molecule type" value="Genomic_DNA"/>
</dbReference>
<dbReference type="GO" id="GO:0046872">
    <property type="term" value="F:metal ion binding"/>
    <property type="evidence" value="ECO:0007669"/>
    <property type="project" value="UniProtKB-KW"/>
</dbReference>
<gene>
    <name evidence="7" type="ORF">SAMN04488058_11644</name>
</gene>
<protein>
    <submittedName>
        <fullName evidence="7">Rieske Fe-S protein</fullName>
    </submittedName>
</protein>
<dbReference type="AlphaFoldDB" id="A0A1H7B7H5"/>
<keyword evidence="4" id="KW-0411">Iron-sulfur</keyword>
<evidence type="ECO:0000256" key="1">
    <source>
        <dbReference type="ARBA" id="ARBA00022714"/>
    </source>
</evidence>
<sequence length="187" mass="20442">MAVDESKRTLLSYWWVLPVAGTLGTFGYMANYARRVTVDKRHPGEPRFEPGPRQAVAALSDFGGAYTFREFTYQNTPCIAVELPEPNAASVTAGGRHFAAYSRLCTHQGCPVNLVEDTELLALSYNYRAEHPMLGCRCHFSVFDPQQGGASVFGKALFPLARVRLAAEGGQLYASGLEPDPRVHTSG</sequence>
<dbReference type="PROSITE" id="PS51296">
    <property type="entry name" value="RIESKE"/>
    <property type="match status" value="1"/>
</dbReference>
<organism evidence="7 8">
    <name type="scientific">Deinococcus reticulitermitis</name>
    <dbReference type="NCBI Taxonomy" id="856736"/>
    <lineage>
        <taxon>Bacteria</taxon>
        <taxon>Thermotogati</taxon>
        <taxon>Deinococcota</taxon>
        <taxon>Deinococci</taxon>
        <taxon>Deinococcales</taxon>
        <taxon>Deinococcaceae</taxon>
        <taxon>Deinococcus</taxon>
    </lineage>
</organism>
<feature type="transmembrane region" description="Helical" evidence="5">
    <location>
        <begin position="12"/>
        <end position="33"/>
    </location>
</feature>
<dbReference type="OrthoDB" id="9767869at2"/>
<keyword evidence="5" id="KW-0472">Membrane</keyword>
<keyword evidence="8" id="KW-1185">Reference proteome</keyword>
<dbReference type="Pfam" id="PF00355">
    <property type="entry name" value="Rieske"/>
    <property type="match status" value="1"/>
</dbReference>
<evidence type="ECO:0000256" key="4">
    <source>
        <dbReference type="ARBA" id="ARBA00023014"/>
    </source>
</evidence>
<feature type="domain" description="Rieske" evidence="6">
    <location>
        <begin position="75"/>
        <end position="174"/>
    </location>
</feature>
<dbReference type="RefSeq" id="WP_092265261.1">
    <property type="nucleotide sequence ID" value="NZ_FNZA01000016.1"/>
</dbReference>
<evidence type="ECO:0000256" key="5">
    <source>
        <dbReference type="SAM" id="Phobius"/>
    </source>
</evidence>
<keyword evidence="3" id="KW-0408">Iron</keyword>
<keyword evidence="1" id="KW-0001">2Fe-2S</keyword>
<proteinExistence type="predicted"/>
<dbReference type="InterPro" id="IPR017941">
    <property type="entry name" value="Rieske_2Fe-2S"/>
</dbReference>
<evidence type="ECO:0000256" key="2">
    <source>
        <dbReference type="ARBA" id="ARBA00022723"/>
    </source>
</evidence>
<reference evidence="8" key="1">
    <citation type="submission" date="2016-10" db="EMBL/GenBank/DDBJ databases">
        <authorList>
            <person name="Varghese N."/>
            <person name="Submissions S."/>
        </authorList>
    </citation>
    <scope>NUCLEOTIDE SEQUENCE [LARGE SCALE GENOMIC DNA]</scope>
    <source>
        <strain evidence="8">CGMCC 1.10218</strain>
    </source>
</reference>
<evidence type="ECO:0000259" key="6">
    <source>
        <dbReference type="PROSITE" id="PS51296"/>
    </source>
</evidence>
<dbReference type="STRING" id="856736.SAMN04488058_11644"/>
<evidence type="ECO:0000313" key="7">
    <source>
        <dbReference type="EMBL" id="SEJ73378.1"/>
    </source>
</evidence>
<dbReference type="GO" id="GO:0051537">
    <property type="term" value="F:2 iron, 2 sulfur cluster binding"/>
    <property type="evidence" value="ECO:0007669"/>
    <property type="project" value="UniProtKB-KW"/>
</dbReference>
<evidence type="ECO:0000256" key="3">
    <source>
        <dbReference type="ARBA" id="ARBA00023004"/>
    </source>
</evidence>
<keyword evidence="5" id="KW-1133">Transmembrane helix</keyword>
<keyword evidence="2" id="KW-0479">Metal-binding</keyword>
<dbReference type="InterPro" id="IPR036922">
    <property type="entry name" value="Rieske_2Fe-2S_sf"/>
</dbReference>
<dbReference type="SUPFAM" id="SSF50022">
    <property type="entry name" value="ISP domain"/>
    <property type="match status" value="1"/>
</dbReference>
<keyword evidence="5" id="KW-0812">Transmembrane</keyword>
<name>A0A1H7B7H5_9DEIO</name>
<dbReference type="Proteomes" id="UP000199223">
    <property type="component" value="Unassembled WGS sequence"/>
</dbReference>